<reference evidence="5" key="2">
    <citation type="submission" date="2025-09" db="UniProtKB">
        <authorList>
            <consortium name="Ensembl"/>
        </authorList>
    </citation>
    <scope>IDENTIFICATION</scope>
</reference>
<evidence type="ECO:0000313" key="6">
    <source>
        <dbReference type="Proteomes" id="UP000261480"/>
    </source>
</evidence>
<evidence type="ECO:0000256" key="1">
    <source>
        <dbReference type="ARBA" id="ARBA00007398"/>
    </source>
</evidence>
<dbReference type="InterPro" id="IPR029060">
    <property type="entry name" value="PIN-like_dom_sf"/>
</dbReference>
<keyword evidence="3" id="KW-0732">Signal</keyword>
<evidence type="ECO:0000256" key="2">
    <source>
        <dbReference type="SAM" id="MobiDB-lite"/>
    </source>
</evidence>
<evidence type="ECO:0000313" key="5">
    <source>
        <dbReference type="Ensembl" id="ENSPMEP00000016440.1"/>
    </source>
</evidence>
<dbReference type="Pfam" id="PF12813">
    <property type="entry name" value="XPG_I_2"/>
    <property type="match status" value="1"/>
</dbReference>
<dbReference type="InterPro" id="IPR039436">
    <property type="entry name" value="Asteroid_dom"/>
</dbReference>
<proteinExistence type="inferred from homology"/>
<feature type="chain" id="PRO_5017329928" description="Asteroid domain-containing protein" evidence="3">
    <location>
        <begin position="29"/>
        <end position="618"/>
    </location>
</feature>
<reference evidence="5" key="1">
    <citation type="submission" date="2025-08" db="UniProtKB">
        <authorList>
            <consortium name="Ensembl"/>
        </authorList>
    </citation>
    <scope>IDENTIFICATION</scope>
</reference>
<dbReference type="PANTHER" id="PTHR15665">
    <property type="entry name" value="ASTEROID PROTEIN"/>
    <property type="match status" value="1"/>
</dbReference>
<dbReference type="Proteomes" id="UP000261480">
    <property type="component" value="Unplaced"/>
</dbReference>
<dbReference type="SUPFAM" id="SSF88723">
    <property type="entry name" value="PIN domain-like"/>
    <property type="match status" value="1"/>
</dbReference>
<dbReference type="AlphaFoldDB" id="A0A3B3XNB8"/>
<evidence type="ECO:0000256" key="3">
    <source>
        <dbReference type="SAM" id="SignalP"/>
    </source>
</evidence>
<protein>
    <recommendedName>
        <fullName evidence="4">Asteroid domain-containing protein</fullName>
    </recommendedName>
</protein>
<dbReference type="InterPro" id="IPR026832">
    <property type="entry name" value="Asteroid"/>
</dbReference>
<dbReference type="PANTHER" id="PTHR15665:SF1">
    <property type="entry name" value="PROTEIN ASTEROID HOMOLOG 1"/>
    <property type="match status" value="1"/>
</dbReference>
<dbReference type="Gene3D" id="3.40.50.1010">
    <property type="entry name" value="5'-nuclease"/>
    <property type="match status" value="1"/>
</dbReference>
<accession>A0A3B3XNB8</accession>
<dbReference type="Ensembl" id="ENSPMET00000033389.1">
    <property type="protein sequence ID" value="ENSPMEP00000016440.1"/>
    <property type="gene ID" value="ENSPMEG00000019113.1"/>
</dbReference>
<keyword evidence="6" id="KW-1185">Reference proteome</keyword>
<feature type="signal peptide" evidence="3">
    <location>
        <begin position="1"/>
        <end position="28"/>
    </location>
</feature>
<feature type="domain" description="Asteroid" evidence="4">
    <location>
        <begin position="114"/>
        <end position="192"/>
    </location>
</feature>
<organism evidence="5 6">
    <name type="scientific">Poecilia mexicana</name>
    <dbReference type="NCBI Taxonomy" id="48701"/>
    <lineage>
        <taxon>Eukaryota</taxon>
        <taxon>Metazoa</taxon>
        <taxon>Chordata</taxon>
        <taxon>Craniata</taxon>
        <taxon>Vertebrata</taxon>
        <taxon>Euteleostomi</taxon>
        <taxon>Actinopterygii</taxon>
        <taxon>Neopterygii</taxon>
        <taxon>Teleostei</taxon>
        <taxon>Neoteleostei</taxon>
        <taxon>Acanthomorphata</taxon>
        <taxon>Ovalentaria</taxon>
        <taxon>Atherinomorphae</taxon>
        <taxon>Cyprinodontiformes</taxon>
        <taxon>Poeciliidae</taxon>
        <taxon>Poeciliinae</taxon>
        <taxon>Poecilia</taxon>
    </lineage>
</organism>
<comment type="similarity">
    <text evidence="1">Belongs to the asteroid family.</text>
</comment>
<sequence>MTAVPCYRCKTWHFLKCVKAIVLWFVSGLDQNHGGEYAAYRTVIETFIAALRSCDITPYVVLDGGSAHFKAQTAVERATDRIHRKHQASQSGEQSSILPKLAQVVFIQTLARLQVPVAQCIAEADQEIAALASEWCCPVLSNDSDFFVFDLPAGFLPISHFLWREVRQSGSQSSISCWSYCTSSFCSFFGLRRQLLPTFAALAGNDYVKLRRIDWTRFIQAGTGTEACSRLEGLLCWLKGLQESREPLEVLEEALGLMGDLSGDKQELLQNLRLGMEEYQLGRSTSDLQQEHETAPRLTGSHLQVDRGLNCEYPPSANQTSRPLRQVMYGLLLGKDKFSPVEFDRAGLSLISVPVEPTFTRTSQRLRLDSLPQVALSDRLNVLLEALGVTQESLRLLPPELQLPAAVSCYWLQTAQPPPDLQRALLLGMSNMLRSRTGNCSWNPDQDVSHVFSQWQACLKDAIRLNQLLDLPLPEPDVSRLYQGTLVHQLVHRMRSGGKLKTVLRSDRPSEELYRSLLSVVQRIRVQRIRSRTRRTRQKAATRWQQNPQELSADLQRLFLQDEETESEARAAVAAQEELQLQEELLQVQTRYRTKERSNRSKNPELARKEECRGRDLL</sequence>
<evidence type="ECO:0000259" key="4">
    <source>
        <dbReference type="Pfam" id="PF12813"/>
    </source>
</evidence>
<dbReference type="STRING" id="48701.ENSPMEP00000016440"/>
<feature type="region of interest" description="Disordered" evidence="2">
    <location>
        <begin position="592"/>
        <end position="618"/>
    </location>
</feature>
<name>A0A3B3XNB8_9TELE</name>
<feature type="compositionally biased region" description="Basic and acidic residues" evidence="2">
    <location>
        <begin position="593"/>
        <end position="618"/>
    </location>
</feature>